<dbReference type="InterPro" id="IPR016181">
    <property type="entry name" value="Acyl_CoA_acyltransferase"/>
</dbReference>
<feature type="domain" description="N-acetyltransferase" evidence="3">
    <location>
        <begin position="168"/>
        <end position="306"/>
    </location>
</feature>
<dbReference type="Proteomes" id="UP000189677">
    <property type="component" value="Chromosome"/>
</dbReference>
<name>A0A1U9QYV0_STRNV</name>
<dbReference type="OrthoDB" id="4119890at2"/>
<keyword evidence="5" id="KW-1185">Reference proteome</keyword>
<dbReference type="Pfam" id="PF00583">
    <property type="entry name" value="Acetyltransf_1"/>
    <property type="match status" value="1"/>
</dbReference>
<dbReference type="PROSITE" id="PS51186">
    <property type="entry name" value="GNAT"/>
    <property type="match status" value="2"/>
</dbReference>
<dbReference type="PANTHER" id="PTHR43877">
    <property type="entry name" value="AMINOALKYLPHOSPHONATE N-ACETYLTRANSFERASE-RELATED-RELATED"/>
    <property type="match status" value="1"/>
</dbReference>
<evidence type="ECO:0000313" key="5">
    <source>
        <dbReference type="Proteomes" id="UP000189677"/>
    </source>
</evidence>
<reference evidence="4 5" key="1">
    <citation type="submission" date="2016-11" db="EMBL/GenBank/DDBJ databases">
        <title>Complete genome sequence of Streptomyces niveus SCSIO 3406.</title>
        <authorList>
            <person name="Zhu Q."/>
            <person name="Cheng W."/>
            <person name="Song Y."/>
            <person name="Li Q."/>
            <person name="Ju J."/>
        </authorList>
    </citation>
    <scope>NUCLEOTIDE SEQUENCE [LARGE SCALE GENOMIC DNA]</scope>
    <source>
        <strain evidence="4 5">SCSIO 3406</strain>
    </source>
</reference>
<organism evidence="4 5">
    <name type="scientific">Streptomyces niveus</name>
    <name type="common">Streptomyces spheroides</name>
    <dbReference type="NCBI Taxonomy" id="193462"/>
    <lineage>
        <taxon>Bacteria</taxon>
        <taxon>Bacillati</taxon>
        <taxon>Actinomycetota</taxon>
        <taxon>Actinomycetes</taxon>
        <taxon>Kitasatosporales</taxon>
        <taxon>Streptomycetaceae</taxon>
        <taxon>Streptomyces</taxon>
    </lineage>
</organism>
<gene>
    <name evidence="4" type="ORF">BBN63_27905</name>
</gene>
<dbReference type="RefSeq" id="WP_078078087.1">
    <property type="nucleotide sequence ID" value="NZ_CP018047.1"/>
</dbReference>
<dbReference type="InterPro" id="IPR000182">
    <property type="entry name" value="GNAT_dom"/>
</dbReference>
<dbReference type="PANTHER" id="PTHR43877:SF1">
    <property type="entry name" value="ACETYLTRANSFERASE"/>
    <property type="match status" value="1"/>
</dbReference>
<dbReference type="GO" id="GO:0016747">
    <property type="term" value="F:acyltransferase activity, transferring groups other than amino-acyl groups"/>
    <property type="evidence" value="ECO:0007669"/>
    <property type="project" value="InterPro"/>
</dbReference>
<sequence>MSVIVRDFRPADAPAVVRVRRASVPYAVTTEEALHFAVRSANPASKYRMLVAEDGGEVIGTSHVALAYDSEDPGQARVNPHVHPDHKGKGVGTAILRAAEEHLAAEGATTLFAWVNDEPASLAFAARRGYSPLRTAHFQRLDLTGATLPGPPGLPAGCALATAADFADDPRSVFEADAEATSDEPGDISSSLDDYEDWLNSTWRHPCLDRDLSTLVVADGRIVAFTLVHSDGDTTYLSAMTGSLRDYRGRGLAKAAKADSLRRARAAGYTDAFTNNDSGNGPMLAVNSWFGYRICASEVRHVRELL</sequence>
<dbReference type="SUPFAM" id="SSF55729">
    <property type="entry name" value="Acyl-CoA N-acyltransferases (Nat)"/>
    <property type="match status" value="2"/>
</dbReference>
<dbReference type="AlphaFoldDB" id="A0A1U9QYV0"/>
<dbReference type="EMBL" id="CP018047">
    <property type="protein sequence ID" value="AQU69442.1"/>
    <property type="molecule type" value="Genomic_DNA"/>
</dbReference>
<dbReference type="InterPro" id="IPR050832">
    <property type="entry name" value="Bact_Acetyltransf"/>
</dbReference>
<feature type="domain" description="N-acetyltransferase" evidence="3">
    <location>
        <begin position="3"/>
        <end position="149"/>
    </location>
</feature>
<accession>A0A1U9QYV0</accession>
<evidence type="ECO:0000313" key="4">
    <source>
        <dbReference type="EMBL" id="AQU69442.1"/>
    </source>
</evidence>
<evidence type="ECO:0000256" key="1">
    <source>
        <dbReference type="ARBA" id="ARBA00022679"/>
    </source>
</evidence>
<evidence type="ECO:0000256" key="2">
    <source>
        <dbReference type="ARBA" id="ARBA00023315"/>
    </source>
</evidence>
<dbReference type="KEGG" id="snw:BBN63_27905"/>
<dbReference type="CDD" id="cd04301">
    <property type="entry name" value="NAT_SF"/>
    <property type="match status" value="2"/>
</dbReference>
<keyword evidence="1 4" id="KW-0808">Transferase</keyword>
<dbReference type="Gene3D" id="3.40.630.30">
    <property type="match status" value="1"/>
</dbReference>
<proteinExistence type="predicted"/>
<keyword evidence="2" id="KW-0012">Acyltransferase</keyword>
<protein>
    <submittedName>
        <fullName evidence="4">GNAT family N-acetyltransferase</fullName>
    </submittedName>
</protein>
<evidence type="ECO:0000259" key="3">
    <source>
        <dbReference type="PROSITE" id="PS51186"/>
    </source>
</evidence>